<dbReference type="AlphaFoldDB" id="A0AAN7TZB3"/>
<evidence type="ECO:0000256" key="1">
    <source>
        <dbReference type="ARBA" id="ARBA00022490"/>
    </source>
</evidence>
<dbReference type="InterPro" id="IPR015947">
    <property type="entry name" value="PUA-like_sf"/>
</dbReference>
<dbReference type="InterPro" id="IPR041366">
    <property type="entry name" value="Pre-PUA"/>
</dbReference>
<dbReference type="CDD" id="cd11610">
    <property type="entry name" value="eIF2D_N"/>
    <property type="match status" value="1"/>
</dbReference>
<gene>
    <name evidence="4" type="ORF">RB653_008175</name>
</gene>
<dbReference type="Pfam" id="PF26292">
    <property type="entry name" value="PUA_elF2D"/>
    <property type="match status" value="1"/>
</dbReference>
<dbReference type="Gene3D" id="3.10.400.20">
    <property type="match status" value="1"/>
</dbReference>
<dbReference type="FunFam" id="3.10.400.20:FF:000002">
    <property type="entry name" value="Eukaryotic translation initiation factor 2D"/>
    <property type="match status" value="1"/>
</dbReference>
<dbReference type="GO" id="GO:0001731">
    <property type="term" value="P:formation of translation preinitiation complex"/>
    <property type="evidence" value="ECO:0007669"/>
    <property type="project" value="InterPro"/>
</dbReference>
<dbReference type="PANTHER" id="PTHR12217">
    <property type="entry name" value="EUKARYOTIC TRANSLATION INITIATION FACTOR 2D"/>
    <property type="match status" value="1"/>
</dbReference>
<dbReference type="GO" id="GO:0003743">
    <property type="term" value="F:translation initiation factor activity"/>
    <property type="evidence" value="ECO:0007669"/>
    <property type="project" value="InterPro"/>
</dbReference>
<feature type="domain" description="SUI1" evidence="3">
    <location>
        <begin position="556"/>
        <end position="627"/>
    </location>
</feature>
<dbReference type="InterPro" id="IPR057429">
    <property type="entry name" value="WH_eIF2D"/>
</dbReference>
<keyword evidence="1" id="KW-0963">Cytoplasm</keyword>
<dbReference type="InterPro" id="IPR048248">
    <property type="entry name" value="PUA_eIF2d-like"/>
</dbReference>
<evidence type="ECO:0000259" key="3">
    <source>
        <dbReference type="PROSITE" id="PS50296"/>
    </source>
</evidence>
<proteinExistence type="predicted"/>
<dbReference type="SUPFAM" id="SSF47592">
    <property type="entry name" value="SWIB/MDM2 domain"/>
    <property type="match status" value="1"/>
</dbReference>
<organism evidence="4 5">
    <name type="scientific">Dictyostelium firmibasis</name>
    <dbReference type="NCBI Taxonomy" id="79012"/>
    <lineage>
        <taxon>Eukaryota</taxon>
        <taxon>Amoebozoa</taxon>
        <taxon>Evosea</taxon>
        <taxon>Eumycetozoa</taxon>
        <taxon>Dictyostelia</taxon>
        <taxon>Dictyosteliales</taxon>
        <taxon>Dictyosteliaceae</taxon>
        <taxon>Dictyostelium</taxon>
    </lineage>
</organism>
<dbReference type="Proteomes" id="UP001344447">
    <property type="component" value="Unassembled WGS sequence"/>
</dbReference>
<dbReference type="InterPro" id="IPR036877">
    <property type="entry name" value="SUI1_dom_sf"/>
</dbReference>
<dbReference type="CDD" id="cd21156">
    <property type="entry name" value="PUA_eIF2d-like"/>
    <property type="match status" value="1"/>
</dbReference>
<accession>A0AAN7TZB3</accession>
<dbReference type="InterPro" id="IPR001950">
    <property type="entry name" value="SUI1"/>
</dbReference>
<evidence type="ECO:0000313" key="5">
    <source>
        <dbReference type="Proteomes" id="UP001344447"/>
    </source>
</evidence>
<reference evidence="4 5" key="1">
    <citation type="submission" date="2023-11" db="EMBL/GenBank/DDBJ databases">
        <title>Dfirmibasis_genome.</title>
        <authorList>
            <person name="Edelbroek B."/>
            <person name="Kjellin J."/>
            <person name="Jerlstrom-Hultqvist J."/>
            <person name="Soderbom F."/>
        </authorList>
    </citation>
    <scope>NUCLEOTIDE SEQUENCE [LARGE SCALE GENOMIC DNA]</scope>
    <source>
        <strain evidence="4 5">TNS-C-14</strain>
    </source>
</reference>
<sequence length="643" mass="73526">MSSKRHLFKNAFTVSSQSVMRGSDVKKLKQKVMDKYKGVTIEQIDSLINKKKDIGIVKLPNKIQLISHQNDPIFFEFNDAIYPTVYTFFKIPTFLTVIYIYPQVYHYIESGADLMFQGILNKNDVPKVQGSLVSICLRGSNFPIAYGETIQDLTIVNTALTSPDTTMPEYKGKAISIIHYLNDKLWEYGTKKLPDNFKSKEFEQQENDDDDEEDDEEDGDGDDSNNNNKFKETTTSTSTATPNTQSDITNNMDGLKIKDVSDNDSDSDSDSDKENTTTTTTTTTTKPTPTITKEEMDEILLISFLGAIKKGITDSELPMVLKTVFTKHMLYYQPKDRYEISIKKSSYKKVSVFLKEMQKQGFIELKEPTPGNIVLSRINRNNPIYGRFKLGEIVGPTMNQNNSGDNSDDENGDGDSSDDDDTFGSTQKEFIQIKCINEVYSMPKQLKDYLNEKNSSQEEKDSNDIKKKYYLSSEIQKLVSSYIIENKLEDPQKRSKIKLDTFLNKLVPNSLIQKSMDVNGLIEKNSYFMAFKDHSLKRYLEINRVDDSKEFKEYDQIVIQVKKIANRFVILVSNLELFSIPIKELANEGQKLFAASTSIEKLNSQKSTLKIQGNDLNRVSQHIQKKYSIPKKYISEIDFNKKK</sequence>
<dbReference type="InterPro" id="IPR039757">
    <property type="entry name" value="EIF2D"/>
</dbReference>
<dbReference type="Pfam" id="PF25304">
    <property type="entry name" value="WHD_eIF2D"/>
    <property type="match status" value="1"/>
</dbReference>
<evidence type="ECO:0000313" key="4">
    <source>
        <dbReference type="EMBL" id="KAK5578503.1"/>
    </source>
</evidence>
<dbReference type="Gene3D" id="3.30.780.10">
    <property type="entry name" value="SUI1-like domain"/>
    <property type="match status" value="1"/>
</dbReference>
<dbReference type="EMBL" id="JAVFKY010000003">
    <property type="protein sequence ID" value="KAK5578503.1"/>
    <property type="molecule type" value="Genomic_DNA"/>
</dbReference>
<dbReference type="SUPFAM" id="SSF88697">
    <property type="entry name" value="PUA domain-like"/>
    <property type="match status" value="1"/>
</dbReference>
<dbReference type="Pfam" id="PF17832">
    <property type="entry name" value="Pre-PUA"/>
    <property type="match status" value="1"/>
</dbReference>
<dbReference type="SUPFAM" id="SSF55159">
    <property type="entry name" value="eIF1-like"/>
    <property type="match status" value="1"/>
</dbReference>
<dbReference type="InterPro" id="IPR036885">
    <property type="entry name" value="SWIB_MDM2_dom_sf"/>
</dbReference>
<feature type="compositionally biased region" description="Acidic residues" evidence="2">
    <location>
        <begin position="406"/>
        <end position="422"/>
    </location>
</feature>
<dbReference type="PROSITE" id="PS50296">
    <property type="entry name" value="SUI1"/>
    <property type="match status" value="1"/>
</dbReference>
<name>A0AAN7TZB3_9MYCE</name>
<dbReference type="Pfam" id="PF01253">
    <property type="entry name" value="SUI1"/>
    <property type="match status" value="1"/>
</dbReference>
<feature type="compositionally biased region" description="Low complexity" evidence="2">
    <location>
        <begin position="224"/>
        <end position="246"/>
    </location>
</feature>
<feature type="compositionally biased region" description="Acidic residues" evidence="2">
    <location>
        <begin position="204"/>
        <end position="223"/>
    </location>
</feature>
<protein>
    <recommendedName>
        <fullName evidence="3">SUI1 domain-containing protein</fullName>
    </recommendedName>
</protein>
<feature type="compositionally biased region" description="Low complexity" evidence="2">
    <location>
        <begin position="276"/>
        <end position="291"/>
    </location>
</feature>
<feature type="region of interest" description="Disordered" evidence="2">
    <location>
        <begin position="396"/>
        <end position="423"/>
    </location>
</feature>
<feature type="region of interest" description="Disordered" evidence="2">
    <location>
        <begin position="197"/>
        <end position="291"/>
    </location>
</feature>
<evidence type="ECO:0000256" key="2">
    <source>
        <dbReference type="SAM" id="MobiDB-lite"/>
    </source>
</evidence>
<comment type="caution">
    <text evidence="4">The sequence shown here is derived from an EMBL/GenBank/DDBJ whole genome shotgun (WGS) entry which is preliminary data.</text>
</comment>
<dbReference type="PANTHER" id="PTHR12217:SF4">
    <property type="entry name" value="EUKARYOTIC TRANSLATION INITIATION FACTOR 2D"/>
    <property type="match status" value="1"/>
</dbReference>
<dbReference type="InterPro" id="IPR048247">
    <property type="entry name" value="eIF2D_N"/>
</dbReference>
<keyword evidence="5" id="KW-1185">Reference proteome</keyword>